<organism evidence="1 2">
    <name type="scientific">Lentzea flaviverrucosa</name>
    <dbReference type="NCBI Taxonomy" id="200379"/>
    <lineage>
        <taxon>Bacteria</taxon>
        <taxon>Bacillati</taxon>
        <taxon>Actinomycetota</taxon>
        <taxon>Actinomycetes</taxon>
        <taxon>Pseudonocardiales</taxon>
        <taxon>Pseudonocardiaceae</taxon>
        <taxon>Lentzea</taxon>
    </lineage>
</organism>
<dbReference type="Pfam" id="PF14430">
    <property type="entry name" value="Imm1"/>
    <property type="match status" value="1"/>
</dbReference>
<protein>
    <submittedName>
        <fullName evidence="1">Immunity protein Imm1</fullName>
    </submittedName>
</protein>
<evidence type="ECO:0000313" key="1">
    <source>
        <dbReference type="EMBL" id="SES30229.1"/>
    </source>
</evidence>
<keyword evidence="2" id="KW-1185">Reference proteome</keyword>
<gene>
    <name evidence="1" type="ORF">SAMN05216195_111141</name>
</gene>
<dbReference type="RefSeq" id="WP_170176494.1">
    <property type="nucleotide sequence ID" value="NZ_FOFT01000011.1"/>
</dbReference>
<name>A0A1H9W8X8_9PSEU</name>
<dbReference type="Proteomes" id="UP000199028">
    <property type="component" value="Unassembled WGS sequence"/>
</dbReference>
<evidence type="ECO:0000313" key="2">
    <source>
        <dbReference type="Proteomes" id="UP000199028"/>
    </source>
</evidence>
<sequence>MVALEAWFDINSDDPIIVSTPDELDAVLDQVAGWSGSHIVELLVAADPGYAIFDVGLDGKRELGALYYSARNRDTWFSQGTDPTASTPLYYYMGSDTEYPPGAELPLAEVRRAAHEFLTTGGQRPTGIQWQPRPE</sequence>
<proteinExistence type="predicted"/>
<dbReference type="InterPro" id="IPR025680">
    <property type="entry name" value="DddI"/>
</dbReference>
<reference evidence="2" key="1">
    <citation type="submission" date="2016-10" db="EMBL/GenBank/DDBJ databases">
        <authorList>
            <person name="Varghese N."/>
            <person name="Submissions S."/>
        </authorList>
    </citation>
    <scope>NUCLEOTIDE SEQUENCE [LARGE SCALE GENOMIC DNA]</scope>
    <source>
        <strain evidence="2">CGMCC 4.578</strain>
    </source>
</reference>
<dbReference type="AlphaFoldDB" id="A0A1H9W8X8"/>
<dbReference type="EMBL" id="FOFT01000011">
    <property type="protein sequence ID" value="SES30229.1"/>
    <property type="molecule type" value="Genomic_DNA"/>
</dbReference>
<accession>A0A1H9W8X8</accession>